<evidence type="ECO:0000313" key="2">
    <source>
        <dbReference type="Proteomes" id="UP000053766"/>
    </source>
</evidence>
<keyword evidence="2" id="KW-1185">Reference proteome</keyword>
<dbReference type="EMBL" id="KN716159">
    <property type="protein sequence ID" value="KJH52767.1"/>
    <property type="molecule type" value="Genomic_DNA"/>
</dbReference>
<proteinExistence type="predicted"/>
<protein>
    <submittedName>
        <fullName evidence="1">Uncharacterized protein</fullName>
    </submittedName>
</protein>
<organism evidence="1 2">
    <name type="scientific">Dictyocaulus viviparus</name>
    <name type="common">Bovine lungworm</name>
    <dbReference type="NCBI Taxonomy" id="29172"/>
    <lineage>
        <taxon>Eukaryota</taxon>
        <taxon>Metazoa</taxon>
        <taxon>Ecdysozoa</taxon>
        <taxon>Nematoda</taxon>
        <taxon>Chromadorea</taxon>
        <taxon>Rhabditida</taxon>
        <taxon>Rhabditina</taxon>
        <taxon>Rhabditomorpha</taxon>
        <taxon>Strongyloidea</taxon>
        <taxon>Metastrongylidae</taxon>
        <taxon>Dictyocaulus</taxon>
    </lineage>
</organism>
<evidence type="ECO:0000313" key="1">
    <source>
        <dbReference type="EMBL" id="KJH52767.1"/>
    </source>
</evidence>
<gene>
    <name evidence="1" type="ORF">DICVIV_00974</name>
</gene>
<reference evidence="1 2" key="1">
    <citation type="submission" date="2013-11" db="EMBL/GenBank/DDBJ databases">
        <title>Draft genome of the bovine lungworm Dictyocaulus viviparus.</title>
        <authorList>
            <person name="Mitreva M."/>
        </authorList>
    </citation>
    <scope>NUCLEOTIDE SEQUENCE [LARGE SCALE GENOMIC DNA]</scope>
    <source>
        <strain evidence="1 2">HannoverDv2000</strain>
    </source>
</reference>
<dbReference type="AlphaFoldDB" id="A0A0D8Y9A4"/>
<dbReference type="Proteomes" id="UP000053766">
    <property type="component" value="Unassembled WGS sequence"/>
</dbReference>
<sequence>MLLLNDKKSAKLGLSFIRPCTDERRPSRSTAVNTQTHTRQHFIHLYEHIWNQIFQLDSCCTSFWCSPSFDISCFILLRGIYWAHTPNFYSNPAFNNFKVDITVSVLRSHRSTAAMGKLMSNRDYSQKLIRFEKSFRFRCHLKGQRLCNCLTTDYHILSTLQPLVPVPRVDRLIGDELGLKGDKKNHIIDNDKYTLYKLCLTSNSESKKPAILVCSLNDSSSFKYPPTCQDHGEDIMTLNLLGSLTNLGAYRMS</sequence>
<reference evidence="2" key="2">
    <citation type="journal article" date="2016" name="Sci. Rep.">
        <title>Dictyocaulus viviparus genome, variome and transcriptome elucidate lungworm biology and support future intervention.</title>
        <authorList>
            <person name="McNulty S.N."/>
            <person name="Strube C."/>
            <person name="Rosa B.A."/>
            <person name="Martin J.C."/>
            <person name="Tyagi R."/>
            <person name="Choi Y.J."/>
            <person name="Wang Q."/>
            <person name="Hallsworth Pepin K."/>
            <person name="Zhang X."/>
            <person name="Ozersky P."/>
            <person name="Wilson R.K."/>
            <person name="Sternberg P.W."/>
            <person name="Gasser R.B."/>
            <person name="Mitreva M."/>
        </authorList>
    </citation>
    <scope>NUCLEOTIDE SEQUENCE [LARGE SCALE GENOMIC DNA]</scope>
    <source>
        <strain evidence="2">HannoverDv2000</strain>
    </source>
</reference>
<accession>A0A0D8Y9A4</accession>
<name>A0A0D8Y9A4_DICVI</name>